<evidence type="ECO:0000256" key="2">
    <source>
        <dbReference type="ARBA" id="ARBA00022840"/>
    </source>
</evidence>
<name>A0ABZ0UW75_9RICK</name>
<keyword evidence="3" id="KW-0378">Hydrolase</keyword>
<accession>A0ABZ0UW75</accession>
<dbReference type="InterPro" id="IPR055446">
    <property type="entry name" value="RecD2_N_OB"/>
</dbReference>
<dbReference type="Gene3D" id="1.10.150.20">
    <property type="entry name" value="5' to 3' exonuclease, C-terminal subdomain"/>
    <property type="match status" value="1"/>
</dbReference>
<dbReference type="CDD" id="cd18809">
    <property type="entry name" value="SF1_C_RecD"/>
    <property type="match status" value="1"/>
</dbReference>
<dbReference type="Pfam" id="PF13245">
    <property type="entry name" value="AAA_19"/>
    <property type="match status" value="1"/>
</dbReference>
<dbReference type="NCBIfam" id="TIGR01448">
    <property type="entry name" value="recD_rel"/>
    <property type="match status" value="1"/>
</dbReference>
<dbReference type="HAMAP" id="MF_01488">
    <property type="entry name" value="RecD2"/>
    <property type="match status" value="1"/>
</dbReference>
<comment type="catalytic activity">
    <reaction evidence="3">
        <text>ATP + H2O = ADP + phosphate + H(+)</text>
        <dbReference type="Rhea" id="RHEA:13065"/>
        <dbReference type="ChEBI" id="CHEBI:15377"/>
        <dbReference type="ChEBI" id="CHEBI:15378"/>
        <dbReference type="ChEBI" id="CHEBI:30616"/>
        <dbReference type="ChEBI" id="CHEBI:43474"/>
        <dbReference type="ChEBI" id="CHEBI:456216"/>
        <dbReference type="EC" id="5.6.2.3"/>
    </reaction>
</comment>
<evidence type="ECO:0000313" key="5">
    <source>
        <dbReference type="EMBL" id="WPY01164.1"/>
    </source>
</evidence>
<dbReference type="Pfam" id="PF14520">
    <property type="entry name" value="HHH_5"/>
    <property type="match status" value="1"/>
</dbReference>
<evidence type="ECO:0000256" key="3">
    <source>
        <dbReference type="HAMAP-Rule" id="MF_01488"/>
    </source>
</evidence>
<organism evidence="5 6">
    <name type="scientific">Candidatus Trichorickettsia mobilis</name>
    <dbReference type="NCBI Taxonomy" id="1346319"/>
    <lineage>
        <taxon>Bacteria</taxon>
        <taxon>Pseudomonadati</taxon>
        <taxon>Pseudomonadota</taxon>
        <taxon>Alphaproteobacteria</taxon>
        <taxon>Rickettsiales</taxon>
        <taxon>Rickettsiaceae</taxon>
        <taxon>Rickettsieae</taxon>
        <taxon>Candidatus Trichorickettsia</taxon>
    </lineage>
</organism>
<gene>
    <name evidence="3" type="primary">recD2</name>
    <name evidence="5" type="ORF">Trichorick_01068</name>
</gene>
<dbReference type="SUPFAM" id="SSF52540">
    <property type="entry name" value="P-loop containing nucleoside triphosphate hydrolases"/>
    <property type="match status" value="1"/>
</dbReference>
<dbReference type="InterPro" id="IPR003593">
    <property type="entry name" value="AAA+_ATPase"/>
</dbReference>
<dbReference type="InterPro" id="IPR029493">
    <property type="entry name" value="RecD2-like_HHH"/>
</dbReference>
<comment type="function">
    <text evidence="3">DNA-dependent ATPase and ATP-dependent 5'-3' DNA helicase. Has no activity on blunt DNA or DNA with 3'-overhangs, requires at least 10 bases of 5'-ssDNA for helicase activity.</text>
</comment>
<keyword evidence="2 3" id="KW-0067">ATP-binding</keyword>
<evidence type="ECO:0000259" key="4">
    <source>
        <dbReference type="SMART" id="SM00382"/>
    </source>
</evidence>
<dbReference type="Gene3D" id="3.40.50.300">
    <property type="entry name" value="P-loop containing nucleotide triphosphate hydrolases"/>
    <property type="match status" value="2"/>
</dbReference>
<dbReference type="Pfam" id="PF18335">
    <property type="entry name" value="SH3_13"/>
    <property type="match status" value="1"/>
</dbReference>
<dbReference type="Pfam" id="PF14490">
    <property type="entry name" value="HHH_RecD2"/>
    <property type="match status" value="1"/>
</dbReference>
<keyword evidence="3" id="KW-0413">Isomerase</keyword>
<keyword evidence="3" id="KW-0347">Helicase</keyword>
<dbReference type="InterPro" id="IPR050534">
    <property type="entry name" value="Coronavir_polyprotein_1ab"/>
</dbReference>
<dbReference type="EMBL" id="CP112932">
    <property type="protein sequence ID" value="WPY01164.1"/>
    <property type="molecule type" value="Genomic_DNA"/>
</dbReference>
<dbReference type="PANTHER" id="PTHR43788:SF6">
    <property type="entry name" value="DNA HELICASE B"/>
    <property type="match status" value="1"/>
</dbReference>
<keyword evidence="3" id="KW-0238">DNA-binding</keyword>
<dbReference type="SMART" id="SM00382">
    <property type="entry name" value="AAA"/>
    <property type="match status" value="1"/>
</dbReference>
<dbReference type="Pfam" id="PF13538">
    <property type="entry name" value="UvrD_C_2"/>
    <property type="match status" value="1"/>
</dbReference>
<feature type="domain" description="AAA+ ATPase" evidence="4">
    <location>
        <begin position="340"/>
        <end position="538"/>
    </location>
</feature>
<dbReference type="InterPro" id="IPR027417">
    <property type="entry name" value="P-loop_NTPase"/>
</dbReference>
<keyword evidence="6" id="KW-1185">Reference proteome</keyword>
<sequence length="725" mass="80468">MKQASNKEHLAGTVERVTYHNPENGFVVLRIKIKNHKDLITVIGNTPSISPGEYIKCSGIWQNDRIHGKQFKADFLKSLPPDTLEGIEKYLGSGLIKGIGAYFAKKLITAFGDKVFEVIETQPELLSSVDGIGVIRAQNICANWQDQKIIREIMIFLQSHGVGTTRATKIYKTYGEQAIEVVSQNPYQLAKDIRGIGFISADTIAANLGIAKNSLIRATAGVAHILLEATANGHCGLPLTTLIDNSQKLLDLENNLIELAIQTEITAGTLIHDTINNIDSIFLNSYYLYEKNIAKLLLTLAKQNIPWEKIDATKTIPWVEQQLNIKLAENQKEAIAQALSTKVLVITGGPGTGKTTLVNAILKILLTNKLRIKLCAPTGRAAKRLSESSGFEALTIHRLLEIDHKHGGFKHNEQCTLPCDYLVIDETSMVDVPLFYSLLRALPKNVALLLVGDVDQLPSVGPGQVLSDIINSAAIPTVKLTEIFRQAASSNIITTAHRVNNGIIPNLQFTKEESDFYFIEAEQGDDITNKIINLVKERIPKKFNLHPVNDIQILCPMQRGGVGVRSLNIELQQALNPNYNSGIVKFGQTFSLGDKIMQTENNYDKETYNGDIGIINNINEQEQEVTINFYNRNVIYDYTDLDQITLAYATTIHKSQGSEYPAVIIPLTMQSFMMLKRNLIYTAITRGKKLVIIIGEKKALAIAVKDNKTSHRHSKLKEWLAISLN</sequence>
<keyword evidence="1 3" id="KW-0547">Nucleotide-binding</keyword>
<evidence type="ECO:0000313" key="6">
    <source>
        <dbReference type="Proteomes" id="UP001326613"/>
    </source>
</evidence>
<dbReference type="InterPro" id="IPR041451">
    <property type="entry name" value="RecD2_SH13"/>
</dbReference>
<dbReference type="CDD" id="cd17933">
    <property type="entry name" value="DEXSc_RecD-like"/>
    <property type="match status" value="1"/>
</dbReference>
<dbReference type="Gene3D" id="1.10.10.2220">
    <property type="match status" value="1"/>
</dbReference>
<dbReference type="Proteomes" id="UP001326613">
    <property type="component" value="Chromosome"/>
</dbReference>
<dbReference type="InterPro" id="IPR006345">
    <property type="entry name" value="RecD2"/>
</dbReference>
<dbReference type="RefSeq" id="WP_323737960.1">
    <property type="nucleotide sequence ID" value="NZ_CP112932.1"/>
</dbReference>
<protein>
    <recommendedName>
        <fullName evidence="3">ATP-dependent RecD2 DNA helicase</fullName>
        <ecNumber evidence="3">5.6.2.3</ecNumber>
    </recommendedName>
    <alternativeName>
        <fullName evidence="3">DNA 5'-3' helicase subunit RecD2</fullName>
    </alternativeName>
</protein>
<comment type="similarity">
    <text evidence="3">Belongs to the RecD family. RecD2 subfamily.</text>
</comment>
<reference evidence="5 6" key="1">
    <citation type="submission" date="2022-10" db="EMBL/GenBank/DDBJ databases">
        <title>Host association and intracellularity evolved multiple times independently in the Rickettsiales.</title>
        <authorList>
            <person name="Castelli M."/>
            <person name="Nardi T."/>
            <person name="Gammuto L."/>
            <person name="Bellinzona G."/>
            <person name="Sabaneyeva E."/>
            <person name="Potekhin A."/>
            <person name="Serra V."/>
            <person name="Petroni G."/>
            <person name="Sassera D."/>
        </authorList>
    </citation>
    <scope>NUCLEOTIDE SEQUENCE [LARGE SCALE GENOMIC DNA]</scope>
    <source>
        <strain evidence="5 6">Kr 154-4</strain>
    </source>
</reference>
<dbReference type="EC" id="5.6.2.3" evidence="3"/>
<dbReference type="InterPro" id="IPR010994">
    <property type="entry name" value="RuvA_2-like"/>
</dbReference>
<dbReference type="PANTHER" id="PTHR43788">
    <property type="entry name" value="DNA2/NAM7 HELICASE FAMILY MEMBER"/>
    <property type="match status" value="1"/>
</dbReference>
<dbReference type="Pfam" id="PF23139">
    <property type="entry name" value="OB_YrrC"/>
    <property type="match status" value="1"/>
</dbReference>
<dbReference type="InterPro" id="IPR027785">
    <property type="entry name" value="UvrD-like_helicase_C"/>
</dbReference>
<evidence type="ECO:0000256" key="1">
    <source>
        <dbReference type="ARBA" id="ARBA00022741"/>
    </source>
</evidence>
<feature type="binding site" evidence="3">
    <location>
        <begin position="351"/>
        <end position="355"/>
    </location>
    <ligand>
        <name>ATP</name>
        <dbReference type="ChEBI" id="CHEBI:30616"/>
    </ligand>
</feature>
<proteinExistence type="inferred from homology"/>
<dbReference type="Gene3D" id="2.30.30.940">
    <property type="match status" value="1"/>
</dbReference>
<dbReference type="SUPFAM" id="SSF47781">
    <property type="entry name" value="RuvA domain 2-like"/>
    <property type="match status" value="1"/>
</dbReference>